<evidence type="ECO:0000313" key="1">
    <source>
        <dbReference type="EMBL" id="PWN64127.1"/>
    </source>
</evidence>
<dbReference type="Proteomes" id="UP000236413">
    <property type="component" value="Unassembled WGS sequence"/>
</dbReference>
<name>A0A316WSD6_9FLAO</name>
<dbReference type="RefSeq" id="WP_103231890.1">
    <property type="nucleotide sequence ID" value="NZ_PPEG02000002.1"/>
</dbReference>
<reference evidence="1 2" key="1">
    <citation type="submission" date="2018-04" db="EMBL/GenBank/DDBJ databases">
        <title>Chryseobacterium oncorhynchi 701B-08T from rainbow trout, and Chryseobacterium viscerum 687B-08T from diseased fish.</title>
        <authorList>
            <person name="Jeong J.-J."/>
            <person name="Lee Y.J."/>
            <person name="Pathiraja D."/>
            <person name="Park B."/>
            <person name="Choi I.-G."/>
            <person name="Kim K.D."/>
        </authorList>
    </citation>
    <scope>NUCLEOTIDE SEQUENCE [LARGE SCALE GENOMIC DNA]</scope>
    <source>
        <strain evidence="1 2">687B-08</strain>
    </source>
</reference>
<comment type="caution">
    <text evidence="1">The sequence shown here is derived from an EMBL/GenBank/DDBJ whole genome shotgun (WGS) entry which is preliminary data.</text>
</comment>
<organism evidence="1 2">
    <name type="scientific">Chryseobacterium viscerum</name>
    <dbReference type="NCBI Taxonomy" id="1037377"/>
    <lineage>
        <taxon>Bacteria</taxon>
        <taxon>Pseudomonadati</taxon>
        <taxon>Bacteroidota</taxon>
        <taxon>Flavobacteriia</taxon>
        <taxon>Flavobacteriales</taxon>
        <taxon>Weeksellaceae</taxon>
        <taxon>Chryseobacterium group</taxon>
        <taxon>Chryseobacterium</taxon>
    </lineage>
</organism>
<accession>A0A316WSD6</accession>
<sequence length="78" mass="9221">MYPRCAATGKRSLPSVEEARSLMYLFRNAVLNKLTGKRIKHRRGKPVQIRAYPCDYCKGYHLTRWTQQRFKNAPQHNL</sequence>
<dbReference type="EMBL" id="PPEG02000002">
    <property type="protein sequence ID" value="PWN64127.1"/>
    <property type="molecule type" value="Genomic_DNA"/>
</dbReference>
<gene>
    <name evidence="1" type="ORF">C1634_005915</name>
</gene>
<protein>
    <submittedName>
        <fullName evidence="1">Uncharacterized protein</fullName>
    </submittedName>
</protein>
<proteinExistence type="predicted"/>
<evidence type="ECO:0000313" key="2">
    <source>
        <dbReference type="Proteomes" id="UP000236413"/>
    </source>
</evidence>
<dbReference type="AlphaFoldDB" id="A0A316WSD6"/>